<dbReference type="InterPro" id="IPR044751">
    <property type="entry name" value="Ion_transp-like_CBS"/>
</dbReference>
<evidence type="ECO:0000313" key="16">
    <source>
        <dbReference type="Proteomes" id="UP001499924"/>
    </source>
</evidence>
<dbReference type="Proteomes" id="UP001499924">
    <property type="component" value="Unassembled WGS sequence"/>
</dbReference>
<dbReference type="Gene3D" id="3.30.465.10">
    <property type="match status" value="1"/>
</dbReference>
<keyword evidence="16" id="KW-1185">Reference proteome</keyword>
<dbReference type="SUPFAM" id="SSF56176">
    <property type="entry name" value="FAD-binding/transporter-associated domain-like"/>
    <property type="match status" value="1"/>
</dbReference>
<comment type="similarity">
    <text evidence="2">Belongs to the UPF0053 family.</text>
</comment>
<feature type="domain" description="CNNM transmembrane" evidence="14">
    <location>
        <begin position="3"/>
        <end position="206"/>
    </location>
</feature>
<keyword evidence="5" id="KW-0677">Repeat</keyword>
<sequence length="482" mass="51214">MTEVLSLLLGVAVVLGITVITGYFVAQEFAYMAVDRSALASRAAGGDGAAKRALAVTRRTSFMLSGAQLGITVTGLLVGYVAEPLIGESLGALLGGVGIPTGVSVGVGAVLALLFSTIVQMLFGELFPKNLAIARPEPVARWLSASTTLYLKMFGWLIWVFDQASNLLLRALKIEPVHDVEHAATARDLEHIVEESRERGDLSAELSMLVDRILDFPDRDVEHAMIPRPRVDTVKSTDSMGRLRVLMASGHSRYPVLDDETGDVAGVVHLADLLNTPEPDGAPVTAIARECLVVSTFTSLPDALRQLADSGNQLACVIDEYGGFAGVITLEDLAEELVGEITDEHDADVDPEYMPVEGDAVWEMAGDVHVDEVERALGVDLPRGDYETIAGLVIAAAGTLPEREATLTVELPPDPGDLVHADDPAARRLHVRVLAVERHVPSRVRLELPDRLGTAGHTHASDSTGTDPAAAGATPTSEEGSR</sequence>
<reference evidence="16" key="1">
    <citation type="journal article" date="2019" name="Int. J. Syst. Evol. Microbiol.">
        <title>The Global Catalogue of Microorganisms (GCM) 10K type strain sequencing project: providing services to taxonomists for standard genome sequencing and annotation.</title>
        <authorList>
            <consortium name="The Broad Institute Genomics Platform"/>
            <consortium name="The Broad Institute Genome Sequencing Center for Infectious Disease"/>
            <person name="Wu L."/>
            <person name="Ma J."/>
        </authorList>
    </citation>
    <scope>NUCLEOTIDE SEQUENCE [LARGE SCALE GENOMIC DNA]</scope>
    <source>
        <strain evidence="16">JCM 15614</strain>
    </source>
</reference>
<dbReference type="InterPro" id="IPR005170">
    <property type="entry name" value="Transptr-assoc_dom"/>
</dbReference>
<dbReference type="Pfam" id="PF01595">
    <property type="entry name" value="CNNM"/>
    <property type="match status" value="1"/>
</dbReference>
<feature type="transmembrane region" description="Helical" evidence="12">
    <location>
        <begin position="102"/>
        <end position="127"/>
    </location>
</feature>
<keyword evidence="3" id="KW-1003">Cell membrane</keyword>
<keyword evidence="4 10" id="KW-0812">Transmembrane</keyword>
<keyword evidence="8 10" id="KW-0472">Membrane</keyword>
<dbReference type="InterPro" id="IPR046342">
    <property type="entry name" value="CBS_dom_sf"/>
</dbReference>
<evidence type="ECO:0000256" key="7">
    <source>
        <dbReference type="ARBA" id="ARBA00023122"/>
    </source>
</evidence>
<evidence type="ECO:0000256" key="12">
    <source>
        <dbReference type="SAM" id="Phobius"/>
    </source>
</evidence>
<evidence type="ECO:0000256" key="5">
    <source>
        <dbReference type="ARBA" id="ARBA00022737"/>
    </source>
</evidence>
<feature type="domain" description="CBS" evidence="13">
    <location>
        <begin position="225"/>
        <end position="284"/>
    </location>
</feature>
<dbReference type="CDD" id="cd04590">
    <property type="entry name" value="CBS_pair_CorC_HlyC_assoc"/>
    <property type="match status" value="1"/>
</dbReference>
<evidence type="ECO:0000256" key="8">
    <source>
        <dbReference type="ARBA" id="ARBA00023136"/>
    </source>
</evidence>
<name>A0ABP6P2G7_9ACTN</name>
<evidence type="ECO:0000259" key="13">
    <source>
        <dbReference type="PROSITE" id="PS51371"/>
    </source>
</evidence>
<proteinExistence type="inferred from homology"/>
<dbReference type="EMBL" id="BAAAVV010000003">
    <property type="protein sequence ID" value="GAA3164195.1"/>
    <property type="molecule type" value="Genomic_DNA"/>
</dbReference>
<organism evidence="15 16">
    <name type="scientific">Blastococcus jejuensis</name>
    <dbReference type="NCBI Taxonomy" id="351224"/>
    <lineage>
        <taxon>Bacteria</taxon>
        <taxon>Bacillati</taxon>
        <taxon>Actinomycetota</taxon>
        <taxon>Actinomycetes</taxon>
        <taxon>Geodermatophilales</taxon>
        <taxon>Geodermatophilaceae</taxon>
        <taxon>Blastococcus</taxon>
    </lineage>
</organism>
<dbReference type="InterPro" id="IPR036318">
    <property type="entry name" value="FAD-bd_PCMH-like_sf"/>
</dbReference>
<feature type="transmembrane region" description="Helical" evidence="12">
    <location>
        <begin position="139"/>
        <end position="161"/>
    </location>
</feature>
<feature type="transmembrane region" description="Helical" evidence="12">
    <location>
        <begin position="6"/>
        <end position="26"/>
    </location>
</feature>
<dbReference type="InterPro" id="IPR000644">
    <property type="entry name" value="CBS_dom"/>
</dbReference>
<dbReference type="Pfam" id="PF03471">
    <property type="entry name" value="CorC_HlyC"/>
    <property type="match status" value="1"/>
</dbReference>
<dbReference type="Pfam" id="PF00571">
    <property type="entry name" value="CBS"/>
    <property type="match status" value="2"/>
</dbReference>
<evidence type="ECO:0000313" key="15">
    <source>
        <dbReference type="EMBL" id="GAA3164195.1"/>
    </source>
</evidence>
<evidence type="ECO:0000256" key="11">
    <source>
        <dbReference type="SAM" id="MobiDB-lite"/>
    </source>
</evidence>
<feature type="region of interest" description="Disordered" evidence="11">
    <location>
        <begin position="447"/>
        <end position="482"/>
    </location>
</feature>
<dbReference type="InterPro" id="IPR002550">
    <property type="entry name" value="CNNM"/>
</dbReference>
<keyword evidence="6 10" id="KW-1133">Transmembrane helix</keyword>
<dbReference type="RefSeq" id="WP_344688181.1">
    <property type="nucleotide sequence ID" value="NZ_BAAAVV010000003.1"/>
</dbReference>
<gene>
    <name evidence="15" type="ORF">GCM10010531_15470</name>
</gene>
<evidence type="ECO:0000256" key="9">
    <source>
        <dbReference type="PROSITE-ProRule" id="PRU00703"/>
    </source>
</evidence>
<dbReference type="Gene3D" id="3.10.580.10">
    <property type="entry name" value="CBS-domain"/>
    <property type="match status" value="1"/>
</dbReference>
<dbReference type="PROSITE" id="PS51371">
    <property type="entry name" value="CBS"/>
    <property type="match status" value="2"/>
</dbReference>
<dbReference type="SMART" id="SM01091">
    <property type="entry name" value="CorC_HlyC"/>
    <property type="match status" value="1"/>
</dbReference>
<evidence type="ECO:0000256" key="3">
    <source>
        <dbReference type="ARBA" id="ARBA00022475"/>
    </source>
</evidence>
<dbReference type="SMART" id="SM00116">
    <property type="entry name" value="CBS"/>
    <property type="match status" value="2"/>
</dbReference>
<dbReference type="InterPro" id="IPR051676">
    <property type="entry name" value="UPF0053_domain"/>
</dbReference>
<accession>A0ABP6P2G7</accession>
<evidence type="ECO:0000259" key="14">
    <source>
        <dbReference type="PROSITE" id="PS51846"/>
    </source>
</evidence>
<feature type="transmembrane region" description="Helical" evidence="12">
    <location>
        <begin position="61"/>
        <end position="82"/>
    </location>
</feature>
<comment type="caution">
    <text evidence="15">The sequence shown here is derived from an EMBL/GenBank/DDBJ whole genome shotgun (WGS) entry which is preliminary data.</text>
</comment>
<dbReference type="PANTHER" id="PTHR43099">
    <property type="entry name" value="UPF0053 PROTEIN YRKA"/>
    <property type="match status" value="1"/>
</dbReference>
<dbReference type="SUPFAM" id="SSF54631">
    <property type="entry name" value="CBS-domain pair"/>
    <property type="match status" value="1"/>
</dbReference>
<feature type="compositionally biased region" description="Low complexity" evidence="11">
    <location>
        <begin position="462"/>
        <end position="482"/>
    </location>
</feature>
<dbReference type="PANTHER" id="PTHR43099:SF6">
    <property type="entry name" value="UPF0053 PROTEIN RV1842C"/>
    <property type="match status" value="1"/>
</dbReference>
<dbReference type="InterPro" id="IPR016169">
    <property type="entry name" value="FAD-bd_PCMH_sub2"/>
</dbReference>
<comment type="subcellular location">
    <subcellularLocation>
        <location evidence="1">Cell membrane</location>
        <topology evidence="1">Multi-pass membrane protein</topology>
    </subcellularLocation>
</comment>
<keyword evidence="7 9" id="KW-0129">CBS domain</keyword>
<protein>
    <submittedName>
        <fullName evidence="15">Hemolysin family protein</fullName>
    </submittedName>
</protein>
<dbReference type="PROSITE" id="PS51846">
    <property type="entry name" value="CNNM"/>
    <property type="match status" value="1"/>
</dbReference>
<evidence type="ECO:0000256" key="4">
    <source>
        <dbReference type="ARBA" id="ARBA00022692"/>
    </source>
</evidence>
<feature type="domain" description="CBS" evidence="13">
    <location>
        <begin position="287"/>
        <end position="344"/>
    </location>
</feature>
<evidence type="ECO:0000256" key="6">
    <source>
        <dbReference type="ARBA" id="ARBA00022989"/>
    </source>
</evidence>
<evidence type="ECO:0000256" key="1">
    <source>
        <dbReference type="ARBA" id="ARBA00004651"/>
    </source>
</evidence>
<evidence type="ECO:0000256" key="2">
    <source>
        <dbReference type="ARBA" id="ARBA00006337"/>
    </source>
</evidence>
<evidence type="ECO:0000256" key="10">
    <source>
        <dbReference type="PROSITE-ProRule" id="PRU01193"/>
    </source>
</evidence>